<evidence type="ECO:0000313" key="2">
    <source>
        <dbReference type="EMBL" id="KTD00054.1"/>
    </source>
</evidence>
<accession>A0A0W0TXB7</accession>
<dbReference type="PATRIC" id="fig|448.7.peg.168"/>
<evidence type="ECO:0000256" key="1">
    <source>
        <dbReference type="SAM" id="SignalP"/>
    </source>
</evidence>
<keyword evidence="3" id="KW-1185">Reference proteome</keyword>
<dbReference type="OrthoDB" id="5639428at2"/>
<name>A0A0W0TXB7_LEGER</name>
<protein>
    <submittedName>
        <fullName evidence="2">Uncharacterized protein</fullName>
    </submittedName>
</protein>
<dbReference type="STRING" id="448.Lery_0162"/>
<feature type="chain" id="PRO_5006913512" evidence="1">
    <location>
        <begin position="21"/>
        <end position="97"/>
    </location>
</feature>
<dbReference type="Proteomes" id="UP000054773">
    <property type="component" value="Unassembled WGS sequence"/>
</dbReference>
<gene>
    <name evidence="2" type="ORF">Lery_0162</name>
</gene>
<sequence>MKTISLVVILITLPLSTAMANCDLTRFRWDCDIPMQVKPSHAAQSLVYCGNTYGYLTPAQFDVLTRYHRRSVNMVLKINGEYVDSPCVPARKYPYWD</sequence>
<feature type="signal peptide" evidence="1">
    <location>
        <begin position="1"/>
        <end position="20"/>
    </location>
</feature>
<dbReference type="RefSeq" id="WP_058525347.1">
    <property type="nucleotide sequence ID" value="NZ_CAAAHY010000031.1"/>
</dbReference>
<keyword evidence="1" id="KW-0732">Signal</keyword>
<organism evidence="2 3">
    <name type="scientific">Legionella erythra</name>
    <dbReference type="NCBI Taxonomy" id="448"/>
    <lineage>
        <taxon>Bacteria</taxon>
        <taxon>Pseudomonadati</taxon>
        <taxon>Pseudomonadota</taxon>
        <taxon>Gammaproteobacteria</taxon>
        <taxon>Legionellales</taxon>
        <taxon>Legionellaceae</taxon>
        <taxon>Legionella</taxon>
    </lineage>
</organism>
<evidence type="ECO:0000313" key="3">
    <source>
        <dbReference type="Proteomes" id="UP000054773"/>
    </source>
</evidence>
<dbReference type="EMBL" id="LNYA01000001">
    <property type="protein sequence ID" value="KTD00054.1"/>
    <property type="molecule type" value="Genomic_DNA"/>
</dbReference>
<comment type="caution">
    <text evidence="2">The sequence shown here is derived from an EMBL/GenBank/DDBJ whole genome shotgun (WGS) entry which is preliminary data.</text>
</comment>
<dbReference type="AlphaFoldDB" id="A0A0W0TXB7"/>
<reference evidence="2 3" key="1">
    <citation type="submission" date="2015-11" db="EMBL/GenBank/DDBJ databases">
        <title>Genomic analysis of 38 Legionella species identifies large and diverse effector repertoires.</title>
        <authorList>
            <person name="Burstein D."/>
            <person name="Amaro F."/>
            <person name="Zusman T."/>
            <person name="Lifshitz Z."/>
            <person name="Cohen O."/>
            <person name="Gilbert J.A."/>
            <person name="Pupko T."/>
            <person name="Shuman H.A."/>
            <person name="Segal G."/>
        </authorList>
    </citation>
    <scope>NUCLEOTIDE SEQUENCE [LARGE SCALE GENOMIC DNA]</scope>
    <source>
        <strain evidence="2 3">SE-32A-C8</strain>
    </source>
</reference>
<proteinExistence type="predicted"/>